<dbReference type="Proteomes" id="UP001172738">
    <property type="component" value="Unassembled WGS sequence"/>
</dbReference>
<feature type="domain" description="Protein NO VEIN C-terminal" evidence="1">
    <location>
        <begin position="141"/>
        <end position="194"/>
    </location>
</feature>
<reference evidence="2" key="1">
    <citation type="submission" date="2023-06" db="EMBL/GenBank/DDBJ databases">
        <title>SYSU T00b26.</title>
        <authorList>
            <person name="Gao L."/>
            <person name="Fang B.-Z."/>
            <person name="Li W.-J."/>
        </authorList>
    </citation>
    <scope>NUCLEOTIDE SEQUENCE</scope>
    <source>
        <strain evidence="2">SYSU T00b26</strain>
    </source>
</reference>
<evidence type="ECO:0000313" key="3">
    <source>
        <dbReference type="Proteomes" id="UP001172738"/>
    </source>
</evidence>
<dbReference type="Pfam" id="PF13020">
    <property type="entry name" value="NOV_C"/>
    <property type="match status" value="1"/>
</dbReference>
<name>A0ABT8G2T7_9MICO</name>
<organism evidence="2 3">
    <name type="scientific">Demequina zhanjiangensis</name>
    <dbReference type="NCBI Taxonomy" id="3051659"/>
    <lineage>
        <taxon>Bacteria</taxon>
        <taxon>Bacillati</taxon>
        <taxon>Actinomycetota</taxon>
        <taxon>Actinomycetes</taxon>
        <taxon>Micrococcales</taxon>
        <taxon>Demequinaceae</taxon>
        <taxon>Demequina</taxon>
    </lineage>
</organism>
<evidence type="ECO:0000313" key="2">
    <source>
        <dbReference type="EMBL" id="MDN4473462.1"/>
    </source>
</evidence>
<evidence type="ECO:0000259" key="1">
    <source>
        <dbReference type="Pfam" id="PF13020"/>
    </source>
</evidence>
<accession>A0ABT8G2T7</accession>
<protein>
    <submittedName>
        <fullName evidence="2">DUF3883 domain-containing protein</fullName>
    </submittedName>
</protein>
<dbReference type="RefSeq" id="WP_301129031.1">
    <property type="nucleotide sequence ID" value="NZ_JAUHPV010000006.1"/>
</dbReference>
<dbReference type="InterPro" id="IPR024975">
    <property type="entry name" value="NOV_C"/>
</dbReference>
<proteinExistence type="predicted"/>
<gene>
    <name evidence="2" type="ORF">QQX04_10710</name>
</gene>
<sequence>MMNSLSDHQLSAAIRVARILNPAGSDAASLELSLPLVISQGEHRAEDLRVGLALLVDAELAFAGAAGVRGTSELSALVALDDASALRELRRLLQVKEQQSDRALLGSAGEAAVVAACRAELLVVGRPDLQAEIIQVSLFDDTLGYDIAAPTLRGTARRLEVKTTSQVSGGVFQFYLSRNEYDVGCRNPSEWALVACERRGELIDIVGWCRASALAPYLPQDHRGRWTEALVRVPCSMLIEGTPSCV</sequence>
<dbReference type="EMBL" id="JAUHPV010000006">
    <property type="protein sequence ID" value="MDN4473462.1"/>
    <property type="molecule type" value="Genomic_DNA"/>
</dbReference>
<comment type="caution">
    <text evidence="2">The sequence shown here is derived from an EMBL/GenBank/DDBJ whole genome shotgun (WGS) entry which is preliminary data.</text>
</comment>
<keyword evidence="3" id="KW-1185">Reference proteome</keyword>